<feature type="region of interest" description="Disordered" evidence="1">
    <location>
        <begin position="257"/>
        <end position="285"/>
    </location>
</feature>
<gene>
    <name evidence="2" type="ORF">N1851_033908</name>
</gene>
<evidence type="ECO:0000313" key="2">
    <source>
        <dbReference type="EMBL" id="KAK0131365.1"/>
    </source>
</evidence>
<organism evidence="2 3">
    <name type="scientific">Merluccius polli</name>
    <name type="common">Benguela hake</name>
    <name type="synonym">Merluccius cadenati</name>
    <dbReference type="NCBI Taxonomy" id="89951"/>
    <lineage>
        <taxon>Eukaryota</taxon>
        <taxon>Metazoa</taxon>
        <taxon>Chordata</taxon>
        <taxon>Craniata</taxon>
        <taxon>Vertebrata</taxon>
        <taxon>Euteleostomi</taxon>
        <taxon>Actinopterygii</taxon>
        <taxon>Neopterygii</taxon>
        <taxon>Teleostei</taxon>
        <taxon>Neoteleostei</taxon>
        <taxon>Acanthomorphata</taxon>
        <taxon>Zeiogadaria</taxon>
        <taxon>Gadariae</taxon>
        <taxon>Gadiformes</taxon>
        <taxon>Gadoidei</taxon>
        <taxon>Merlucciidae</taxon>
        <taxon>Merluccius</taxon>
    </lineage>
</organism>
<keyword evidence="3" id="KW-1185">Reference proteome</keyword>
<evidence type="ECO:0000256" key="1">
    <source>
        <dbReference type="SAM" id="MobiDB-lite"/>
    </source>
</evidence>
<dbReference type="AlphaFoldDB" id="A0AA47M0F8"/>
<feature type="compositionally biased region" description="Low complexity" evidence="1">
    <location>
        <begin position="137"/>
        <end position="149"/>
    </location>
</feature>
<evidence type="ECO:0000313" key="3">
    <source>
        <dbReference type="Proteomes" id="UP001174136"/>
    </source>
</evidence>
<reference evidence="2" key="1">
    <citation type="journal article" date="2023" name="Front. Mar. Sci.">
        <title>A new Merluccius polli reference genome to investigate the effects of global change in West African waters.</title>
        <authorList>
            <person name="Mateo J.L."/>
            <person name="Blanco-Fernandez C."/>
            <person name="Garcia-Vazquez E."/>
            <person name="Machado-Schiaffino G."/>
        </authorList>
    </citation>
    <scope>NUCLEOTIDE SEQUENCE</scope>
    <source>
        <strain evidence="2">C29</strain>
        <tissue evidence="2">Fin</tissue>
    </source>
</reference>
<dbReference type="PANTHER" id="PTHR47331:SF3">
    <property type="match status" value="1"/>
</dbReference>
<protein>
    <submittedName>
        <fullName evidence="2">Uncharacterized protein</fullName>
    </submittedName>
</protein>
<feature type="region of interest" description="Disordered" evidence="1">
    <location>
        <begin position="85"/>
        <end position="158"/>
    </location>
</feature>
<name>A0AA47M0F8_MERPO</name>
<dbReference type="PANTHER" id="PTHR47331">
    <property type="entry name" value="PHD-TYPE DOMAIN-CONTAINING PROTEIN"/>
    <property type="match status" value="1"/>
</dbReference>
<proteinExistence type="predicted"/>
<comment type="caution">
    <text evidence="2">The sequence shown here is derived from an EMBL/GenBank/DDBJ whole genome shotgun (WGS) entry which is preliminary data.</text>
</comment>
<feature type="compositionally biased region" description="Polar residues" evidence="1">
    <location>
        <begin position="272"/>
        <end position="285"/>
    </location>
</feature>
<sequence length="409" mass="45644">MRYINKAALPCLDKEHVKVENEFNRFNELCDKMQQVHTSLLGLLPVDEANKHEIWYQAKMLNINEFIVGTNQWLYDTKACPATKVSDDHDDDLPGQTVDVNAGNGNEAAVGKDEEEEDQIQPQDSISNVQSRHHGSSSRSSSSRSSTSSARRRAEAEQAGLLARAAALKDKHALEEQELILRRKREQLELDTEIAATSAKLAVLQVGSSVHSRQSDGMASYIRKGARSKLPLTSLNPQASIFVYPPSQRHASLPLQSNASPLATPTIMPKPTVSQGSQPPKLQSKTTFSQSFQPTLDQQVFQPLQGQNQTAGLYNLLQQQNDITALLVQMQAEIPIYDEDPLRFNTFIRAFEHCVEAKTSCKGDCLYYLEQYTRGQSRDIVRSCLHMTADKDLLSPKSCSRSTLEMSLR</sequence>
<dbReference type="EMBL" id="JAOPHQ010006547">
    <property type="protein sequence ID" value="KAK0131365.1"/>
    <property type="molecule type" value="Genomic_DNA"/>
</dbReference>
<accession>A0AA47M0F8</accession>
<dbReference type="Proteomes" id="UP001174136">
    <property type="component" value="Unassembled WGS sequence"/>
</dbReference>